<evidence type="ECO:0000313" key="9">
    <source>
        <dbReference type="Proteomes" id="UP000177798"/>
    </source>
</evidence>
<dbReference type="RefSeq" id="XP_001598766.1">
    <property type="nucleotide sequence ID" value="XM_001598716.1"/>
</dbReference>
<feature type="transmembrane region" description="Helical" evidence="6">
    <location>
        <begin position="211"/>
        <end position="229"/>
    </location>
</feature>
<dbReference type="PANTHER" id="PTHR33048">
    <property type="entry name" value="PTH11-LIKE INTEGRAL MEMBRANE PROTEIN (AFU_ORTHOLOGUE AFUA_5G11245)"/>
    <property type="match status" value="1"/>
</dbReference>
<feature type="transmembrane region" description="Helical" evidence="6">
    <location>
        <begin position="131"/>
        <end position="159"/>
    </location>
</feature>
<evidence type="ECO:0000256" key="4">
    <source>
        <dbReference type="ARBA" id="ARBA00023136"/>
    </source>
</evidence>
<dbReference type="OrthoDB" id="5022096at2759"/>
<feature type="transmembrane region" description="Helical" evidence="6">
    <location>
        <begin position="179"/>
        <end position="199"/>
    </location>
</feature>
<keyword evidence="4 6" id="KW-0472">Membrane</keyword>
<comment type="subcellular location">
    <subcellularLocation>
        <location evidence="1">Membrane</location>
        <topology evidence="1">Multi-pass membrane protein</topology>
    </subcellularLocation>
</comment>
<dbReference type="InterPro" id="IPR052337">
    <property type="entry name" value="SAT4-like"/>
</dbReference>
<evidence type="ECO:0000313" key="8">
    <source>
        <dbReference type="EMBL" id="APA07626.1"/>
    </source>
</evidence>
<sequence length="369" mass="40092">MPSQYSSNHEGYALGAVTSLFLALGIIAVLLRCYVRIVIAKSFGRDDYFIVFTLVKLSLLIAGDVCIYNMLSLGVGRHLDSLPEPEASVLAILKWNTFYQVINVVGAFFTKLSIALFILRLKNTKRLRLAVWLILTPLGLSTLVLCFIVLLQCIPLAGLWTPALSSRCISAEIPLQASYVQSGFAIITDIVLTGSPIAILWNVRMTRKKKVAICGLMSLGLIATVANALRNAFIPDLVASDLSYTMVPIVLVADLEFSIGVIAACIPTVMPLFTGDKAKKAKTYEKMYGAKPRTVGSYGGKFRKAAKVTDIELRYPFSVTAKDTTISQKEVQASDADLPLKSTGTGAEENPGLQIPVSTTWKVESQSMV</sequence>
<dbReference type="OMA" id="TCIVIAW"/>
<dbReference type="PANTHER" id="PTHR33048:SF123">
    <property type="entry name" value="INTEGRAL MEMBRANE PROTEIN"/>
    <property type="match status" value="1"/>
</dbReference>
<evidence type="ECO:0000256" key="3">
    <source>
        <dbReference type="ARBA" id="ARBA00022989"/>
    </source>
</evidence>
<dbReference type="InterPro" id="IPR049326">
    <property type="entry name" value="Rhodopsin_dom_fungi"/>
</dbReference>
<keyword evidence="2 6" id="KW-0812">Transmembrane</keyword>
<evidence type="ECO:0000256" key="6">
    <source>
        <dbReference type="SAM" id="Phobius"/>
    </source>
</evidence>
<dbReference type="VEuPathDB" id="FungiDB:sscle_03g023960"/>
<protein>
    <recommendedName>
        <fullName evidence="7">Rhodopsin domain-containing protein</fullName>
    </recommendedName>
</protein>
<keyword evidence="3 6" id="KW-1133">Transmembrane helix</keyword>
<dbReference type="Pfam" id="PF20684">
    <property type="entry name" value="Fung_rhodopsin"/>
    <property type="match status" value="1"/>
</dbReference>
<dbReference type="AlphaFoldDB" id="A0A1D9PYA6"/>
<reference evidence="9" key="1">
    <citation type="journal article" date="2017" name="Genome Biol. Evol.">
        <title>The complete genome sequence of the phytopathogenic fungus Sclerotinia sclerotiorum reveals insights into the genome architecture of broad host range pathogens.</title>
        <authorList>
            <person name="Derbyshire M."/>
            <person name="Denton-Giles M."/>
            <person name="Hegedus D."/>
            <person name="Seifbarghy S."/>
            <person name="Rollins J."/>
            <person name="van Kan J."/>
            <person name="Seidl M.F."/>
            <person name="Faino L."/>
            <person name="Mbengue M."/>
            <person name="Navaud O."/>
            <person name="Raffaele S."/>
            <person name="Hammond-Kosack K."/>
            <person name="Heard S."/>
            <person name="Oliver R."/>
        </authorList>
    </citation>
    <scope>NUCLEOTIDE SEQUENCE [LARGE SCALE GENOMIC DNA]</scope>
    <source>
        <strain evidence="9">ATCC 18683 / 1980 / Ss-1</strain>
    </source>
</reference>
<feature type="transmembrane region" description="Helical" evidence="6">
    <location>
        <begin position="249"/>
        <end position="273"/>
    </location>
</feature>
<comment type="similarity">
    <text evidence="5">Belongs to the SAT4 family.</text>
</comment>
<feature type="transmembrane region" description="Helical" evidence="6">
    <location>
        <begin position="98"/>
        <end position="119"/>
    </location>
</feature>
<feature type="domain" description="Rhodopsin" evidence="7">
    <location>
        <begin position="31"/>
        <end position="273"/>
    </location>
</feature>
<evidence type="ECO:0000256" key="1">
    <source>
        <dbReference type="ARBA" id="ARBA00004141"/>
    </source>
</evidence>
<dbReference type="GO" id="GO:0016020">
    <property type="term" value="C:membrane"/>
    <property type="evidence" value="ECO:0007669"/>
    <property type="project" value="UniProtKB-SubCell"/>
</dbReference>
<feature type="transmembrane region" description="Helical" evidence="6">
    <location>
        <begin position="12"/>
        <end position="35"/>
    </location>
</feature>
<evidence type="ECO:0000256" key="2">
    <source>
        <dbReference type="ARBA" id="ARBA00022692"/>
    </source>
</evidence>
<organism evidence="8 9">
    <name type="scientific">Sclerotinia sclerotiorum (strain ATCC 18683 / 1980 / Ss-1)</name>
    <name type="common">White mold</name>
    <name type="synonym">Whetzelinia sclerotiorum</name>
    <dbReference type="NCBI Taxonomy" id="665079"/>
    <lineage>
        <taxon>Eukaryota</taxon>
        <taxon>Fungi</taxon>
        <taxon>Dikarya</taxon>
        <taxon>Ascomycota</taxon>
        <taxon>Pezizomycotina</taxon>
        <taxon>Leotiomycetes</taxon>
        <taxon>Helotiales</taxon>
        <taxon>Sclerotiniaceae</taxon>
        <taxon>Sclerotinia</taxon>
    </lineage>
</organism>
<feature type="transmembrane region" description="Helical" evidence="6">
    <location>
        <begin position="47"/>
        <end position="71"/>
    </location>
</feature>
<name>A0A1D9PYA6_SCLS1</name>
<evidence type="ECO:0000256" key="5">
    <source>
        <dbReference type="ARBA" id="ARBA00038359"/>
    </source>
</evidence>
<accession>A0A1D9PYA6</accession>
<gene>
    <name evidence="8" type="ORF">sscle_03g023960</name>
</gene>
<proteinExistence type="inferred from homology"/>
<dbReference type="KEGG" id="ssl:SS1G_00855"/>
<evidence type="ECO:0000259" key="7">
    <source>
        <dbReference type="Pfam" id="PF20684"/>
    </source>
</evidence>
<dbReference type="EMBL" id="CP017816">
    <property type="protein sequence ID" value="APA07626.1"/>
    <property type="molecule type" value="Genomic_DNA"/>
</dbReference>
<dbReference type="Proteomes" id="UP000177798">
    <property type="component" value="Chromosome 3"/>
</dbReference>